<keyword evidence="2" id="KW-1185">Reference proteome</keyword>
<evidence type="ECO:0000313" key="2">
    <source>
        <dbReference type="Proteomes" id="UP001594351"/>
    </source>
</evidence>
<dbReference type="Proteomes" id="UP001594351">
    <property type="component" value="Unassembled WGS sequence"/>
</dbReference>
<organism evidence="1 2">
    <name type="scientific">candidate division CSSED10-310 bacterium</name>
    <dbReference type="NCBI Taxonomy" id="2855610"/>
    <lineage>
        <taxon>Bacteria</taxon>
        <taxon>Bacteria division CSSED10-310</taxon>
    </lineage>
</organism>
<dbReference type="InterPro" id="IPR036177">
    <property type="entry name" value="Peptidase_M55_sf"/>
</dbReference>
<protein>
    <submittedName>
        <fullName evidence="1">M55 family metallopeptidase</fullName>
    </submittedName>
</protein>
<name>A0ABV6YZP0_UNCC1</name>
<reference evidence="1 2" key="1">
    <citation type="submission" date="2024-09" db="EMBL/GenBank/DDBJ databases">
        <title>Laminarin stimulates single cell rates of sulfate reduction while oxygen inhibits transcriptomic activity in coastal marine sediment.</title>
        <authorList>
            <person name="Lindsay M."/>
            <person name="Orcutt B."/>
            <person name="Emerson D."/>
            <person name="Stepanauskas R."/>
            <person name="D'Angelo T."/>
        </authorList>
    </citation>
    <scope>NUCLEOTIDE SEQUENCE [LARGE SCALE GENOMIC DNA]</scope>
    <source>
        <strain evidence="1">SAG AM-311-K15</strain>
    </source>
</reference>
<feature type="non-terminal residue" evidence="1">
    <location>
        <position position="1"/>
    </location>
</feature>
<gene>
    <name evidence="1" type="ORF">ACFL27_15830</name>
</gene>
<evidence type="ECO:0000313" key="1">
    <source>
        <dbReference type="EMBL" id="MFC1851660.1"/>
    </source>
</evidence>
<dbReference type="Gene3D" id="3.30.1360.130">
    <property type="entry name" value="Dipeptide transport protein"/>
    <property type="match status" value="1"/>
</dbReference>
<dbReference type="Pfam" id="PF04951">
    <property type="entry name" value="Peptidase_M55"/>
    <property type="match status" value="1"/>
</dbReference>
<accession>A0ABV6YZP0</accession>
<comment type="caution">
    <text evidence="1">The sequence shown here is derived from an EMBL/GenBank/DDBJ whole genome shotgun (WGS) entry which is preliminary data.</text>
</comment>
<dbReference type="SUPFAM" id="SSF63992">
    <property type="entry name" value="Dipeptide transport protein"/>
    <property type="match status" value="1"/>
</dbReference>
<proteinExistence type="predicted"/>
<dbReference type="InterPro" id="IPR027476">
    <property type="entry name" value="DppA_N"/>
</dbReference>
<dbReference type="InterPro" id="IPR007035">
    <property type="entry name" value="Peptidase_M55"/>
</dbReference>
<dbReference type="Gene3D" id="3.40.50.10780">
    <property type="entry name" value="Dipeptide transport protein"/>
    <property type="match status" value="1"/>
</dbReference>
<dbReference type="EMBL" id="JBHPBY010000212">
    <property type="protein sequence ID" value="MFC1851660.1"/>
    <property type="molecule type" value="Genomic_DNA"/>
</dbReference>
<sequence>MQVAVFADLEGSFGIWRMRQCFTGTPEWQYGRECLTADVNSVIDGAFKGGASTVTVKDTHDTGFNCLLPKLDSRASYIGGHFVKPSFFGDLSSYDLILYFAIHAAAGTPNSFFPHTHYGVFSEVLVNGKPACEMDIYGGYLGEFGLPIGFVSGEEIATQQALLNLPWVKHVPVDKRKEVYTEGDTSVNYLTEGRAQLCQEAAQAVADAPHMEPLLFQGDLHFEATFRSLELAHKFNSWHFPQYEKKVEWDSKNMREGFDKLNLLTFFPRKIYPIREPLLFFMRRFNFIKNNYFAPEPKREGAVHEFK</sequence>